<dbReference type="InterPro" id="IPR040383">
    <property type="entry name" value="HAKAI/CBLL2"/>
</dbReference>
<keyword evidence="9" id="KW-0539">Nucleus</keyword>
<dbReference type="EC" id="2.3.2.27" evidence="3"/>
<evidence type="ECO:0000259" key="13">
    <source>
        <dbReference type="PROSITE" id="PS50157"/>
    </source>
</evidence>
<feature type="compositionally biased region" description="Basic and acidic residues" evidence="12">
    <location>
        <begin position="200"/>
        <end position="212"/>
    </location>
</feature>
<evidence type="ECO:0000256" key="12">
    <source>
        <dbReference type="SAM" id="MobiDB-lite"/>
    </source>
</evidence>
<dbReference type="PANTHER" id="PTHR13480">
    <property type="entry name" value="E3 UBIQUITIN-PROTEIN LIGASE HAKAI-RELATED"/>
    <property type="match status" value="1"/>
</dbReference>
<evidence type="ECO:0000313" key="15">
    <source>
        <dbReference type="RefSeq" id="XP_015897113.1"/>
    </source>
</evidence>
<feature type="compositionally biased region" description="Polar residues" evidence="12">
    <location>
        <begin position="231"/>
        <end position="247"/>
    </location>
</feature>
<dbReference type="RefSeq" id="XP_015897113.1">
    <property type="nucleotide sequence ID" value="XM_016041627.2"/>
</dbReference>
<dbReference type="PANTHER" id="PTHR13480:SF0">
    <property type="entry name" value="E3 UBIQUITIN-PROTEIN LIGASE HAKAI"/>
    <property type="match status" value="1"/>
</dbReference>
<keyword evidence="4" id="KW-0808">Transferase</keyword>
<dbReference type="PROSITE" id="PS50157">
    <property type="entry name" value="ZINC_FINGER_C2H2_2"/>
    <property type="match status" value="1"/>
</dbReference>
<dbReference type="GO" id="GO:0016567">
    <property type="term" value="P:protein ubiquitination"/>
    <property type="evidence" value="ECO:0007669"/>
    <property type="project" value="InterPro"/>
</dbReference>
<proteinExistence type="inferred from homology"/>
<comment type="similarity">
    <text evidence="10">Belongs to the Hakai family.</text>
</comment>
<organism evidence="14 16">
    <name type="scientific">Ziziphus jujuba</name>
    <name type="common">Chinese jujube</name>
    <name type="synonym">Ziziphus sativa</name>
    <dbReference type="NCBI Taxonomy" id="326968"/>
    <lineage>
        <taxon>Eukaryota</taxon>
        <taxon>Viridiplantae</taxon>
        <taxon>Streptophyta</taxon>
        <taxon>Embryophyta</taxon>
        <taxon>Tracheophyta</taxon>
        <taxon>Spermatophyta</taxon>
        <taxon>Magnoliopsida</taxon>
        <taxon>eudicotyledons</taxon>
        <taxon>Gunneridae</taxon>
        <taxon>Pentapetalae</taxon>
        <taxon>rosids</taxon>
        <taxon>fabids</taxon>
        <taxon>Rosales</taxon>
        <taxon>Rhamnaceae</taxon>
        <taxon>Paliureae</taxon>
        <taxon>Ziziphus</taxon>
    </lineage>
</organism>
<feature type="region of interest" description="Disordered" evidence="12">
    <location>
        <begin position="424"/>
        <end position="504"/>
    </location>
</feature>
<evidence type="ECO:0000256" key="5">
    <source>
        <dbReference type="ARBA" id="ARBA00022723"/>
    </source>
</evidence>
<dbReference type="Proteomes" id="UP001652623">
    <property type="component" value="Chromosome 6"/>
</dbReference>
<protein>
    <recommendedName>
        <fullName evidence="3">RING-type E3 ubiquitin transferase</fullName>
        <ecNumber evidence="3">2.3.2.27</ecNumber>
    </recommendedName>
</protein>
<evidence type="ECO:0000256" key="10">
    <source>
        <dbReference type="ARBA" id="ARBA00038499"/>
    </source>
</evidence>
<evidence type="ECO:0000256" key="7">
    <source>
        <dbReference type="ARBA" id="ARBA00022786"/>
    </source>
</evidence>
<keyword evidence="14" id="KW-1185">Reference proteome</keyword>
<dbReference type="RefSeq" id="XP_015897114.1">
    <property type="nucleotide sequence ID" value="XM_016041628.2"/>
</dbReference>
<evidence type="ECO:0000256" key="3">
    <source>
        <dbReference type="ARBA" id="ARBA00012483"/>
    </source>
</evidence>
<keyword evidence="6 11" id="KW-0863">Zinc-finger</keyword>
<evidence type="ECO:0000256" key="1">
    <source>
        <dbReference type="ARBA" id="ARBA00000900"/>
    </source>
</evidence>
<dbReference type="GeneID" id="107430749"/>
<keyword evidence="7" id="KW-0833">Ubl conjugation pathway</keyword>
<dbReference type="PROSITE" id="PS00028">
    <property type="entry name" value="ZINC_FINGER_C2H2_1"/>
    <property type="match status" value="1"/>
</dbReference>
<comment type="subcellular location">
    <subcellularLocation>
        <location evidence="2">Nucleus</location>
    </subcellularLocation>
</comment>
<feature type="domain" description="C2H2-type" evidence="13">
    <location>
        <begin position="129"/>
        <end position="155"/>
    </location>
</feature>
<dbReference type="PROSITE" id="PS00518">
    <property type="entry name" value="ZF_RING_1"/>
    <property type="match status" value="1"/>
</dbReference>
<evidence type="ECO:0000256" key="9">
    <source>
        <dbReference type="ARBA" id="ARBA00023242"/>
    </source>
</evidence>
<dbReference type="FunFam" id="3.30.40.10:FF:000280">
    <property type="entry name" value="E3 ubiquitin-protein ligase Hakai"/>
    <property type="match status" value="1"/>
</dbReference>
<evidence type="ECO:0000256" key="11">
    <source>
        <dbReference type="PROSITE-ProRule" id="PRU00042"/>
    </source>
</evidence>
<evidence type="ECO:0000313" key="16">
    <source>
        <dbReference type="RefSeq" id="XP_015897114.1"/>
    </source>
</evidence>
<evidence type="ECO:0000256" key="8">
    <source>
        <dbReference type="ARBA" id="ARBA00022833"/>
    </source>
</evidence>
<keyword evidence="5" id="KW-0479">Metal-binding</keyword>
<feature type="compositionally biased region" description="Pro residues" evidence="12">
    <location>
        <begin position="456"/>
        <end position="468"/>
    </location>
</feature>
<evidence type="ECO:0000256" key="6">
    <source>
        <dbReference type="ARBA" id="ARBA00022771"/>
    </source>
</evidence>
<dbReference type="InterPro" id="IPR013087">
    <property type="entry name" value="Znf_C2H2_type"/>
</dbReference>
<dbReference type="AlphaFoldDB" id="A0A6P4AP51"/>
<dbReference type="InterPro" id="IPR040380">
    <property type="entry name" value="HAKAI-like_RING-HC"/>
</dbReference>
<accession>A0A6P4AP51</accession>
<evidence type="ECO:0000256" key="4">
    <source>
        <dbReference type="ARBA" id="ARBA00022679"/>
    </source>
</evidence>
<keyword evidence="8" id="KW-0862">Zinc</keyword>
<comment type="catalytic activity">
    <reaction evidence="1">
        <text>S-ubiquitinyl-[E2 ubiquitin-conjugating enzyme]-L-cysteine + [acceptor protein]-L-lysine = [E2 ubiquitin-conjugating enzyme]-L-cysteine + N(6)-ubiquitinyl-[acceptor protein]-L-lysine.</text>
        <dbReference type="EC" id="2.3.2.27"/>
    </reaction>
</comment>
<dbReference type="KEGG" id="zju:107430749"/>
<dbReference type="Gene3D" id="3.30.40.10">
    <property type="entry name" value="Zinc/RING finger domain, C3HC4 (zinc finger)"/>
    <property type="match status" value="1"/>
</dbReference>
<dbReference type="GO" id="GO:0061630">
    <property type="term" value="F:ubiquitin protein ligase activity"/>
    <property type="evidence" value="ECO:0007669"/>
    <property type="project" value="UniProtKB-EC"/>
</dbReference>
<dbReference type="InterPro" id="IPR013083">
    <property type="entry name" value="Znf_RING/FYVE/PHD"/>
</dbReference>
<name>A0A6P4AP51_ZIZJJ</name>
<evidence type="ECO:0000313" key="14">
    <source>
        <dbReference type="Proteomes" id="UP001652623"/>
    </source>
</evidence>
<dbReference type="GO" id="GO:0008270">
    <property type="term" value="F:zinc ion binding"/>
    <property type="evidence" value="ECO:0007669"/>
    <property type="project" value="UniProtKB-KW"/>
</dbReference>
<dbReference type="InterPro" id="IPR017907">
    <property type="entry name" value="Znf_RING_CS"/>
</dbReference>
<dbReference type="GO" id="GO:0005634">
    <property type="term" value="C:nucleus"/>
    <property type="evidence" value="ECO:0007669"/>
    <property type="project" value="UniProtKB-SubCell"/>
</dbReference>
<feature type="region of interest" description="Disordered" evidence="12">
    <location>
        <begin position="156"/>
        <end position="295"/>
    </location>
</feature>
<reference evidence="15 16" key="1">
    <citation type="submission" date="2025-04" db="UniProtKB">
        <authorList>
            <consortium name="RefSeq"/>
        </authorList>
    </citation>
    <scope>IDENTIFICATION</scope>
    <source>
        <tissue evidence="15 16">In vitro plantlets</tissue>
    </source>
</reference>
<feature type="compositionally biased region" description="Polar residues" evidence="12">
    <location>
        <begin position="170"/>
        <end position="182"/>
    </location>
</feature>
<dbReference type="CDD" id="cd16508">
    <property type="entry name" value="RING-HC_HAKAI-like"/>
    <property type="match status" value="1"/>
</dbReference>
<dbReference type="GO" id="GO:0030155">
    <property type="term" value="P:regulation of cell adhesion"/>
    <property type="evidence" value="ECO:0007669"/>
    <property type="project" value="TreeGrafter"/>
</dbReference>
<evidence type="ECO:0000256" key="2">
    <source>
        <dbReference type="ARBA" id="ARBA00004123"/>
    </source>
</evidence>
<sequence length="504" mass="54828">MLQIRLRRVPSSEGAGAGAGAGVAKPVPVETVTVACPDHLVLADLPVAKGIGAATAASLVKTVGRRSRRQLGERVHFCVRCDFPIAIYGRLSPCEHAFCLDCARSDSICFLCDDRIQKIQTIKLMEGIFICAAPHCLKSFLKKTEFESHIHESHADLLQPNAEKEDNNESEAQSAKQSTPDSTVRAPLRPVFSPSSNSQLHDREDKARRQQTREQSLPRPLIQTKPPQGFGQAQNNPSESQLDSRSQGFERPGPHNLFQQQSFDSLGTPKQEPGQYSDKQQGILSDSPFAEYPPMHSIQPPNYMVPVNSNQMMNPSLPFGYPPFPVDGPQPYYGAPFEMARQDSAQEVGSEQGSLLGFPPGPAGNMNFPANYPQPWNAGQAGMPFEPPQGGQGVQDGFTNTPDSQGKVPFYQGEFGRNPGGLAINIPPPSANKPMEPSPGGNAMDPRDGKGILAPQPMPLPPPPPLPPHLSQNKRKYYSGDMGRDGQGFGWQHENRENFGTGQD</sequence>
<gene>
    <name evidence="15 16" type="primary">LOC107430749</name>
</gene>